<accession>A0A238F7X8</accession>
<gene>
    <name evidence="1" type="ORF">BQ2448_5832</name>
</gene>
<dbReference type="AlphaFoldDB" id="A0A238F7X8"/>
<evidence type="ECO:0000313" key="2">
    <source>
        <dbReference type="Proteomes" id="UP000198372"/>
    </source>
</evidence>
<evidence type="ECO:0000313" key="1">
    <source>
        <dbReference type="EMBL" id="SCV67186.1"/>
    </source>
</evidence>
<dbReference type="OrthoDB" id="204377at2759"/>
<name>A0A238F7X8_9BASI</name>
<dbReference type="SUPFAM" id="SSF53223">
    <property type="entry name" value="Aminoacid dehydrogenase-like, N-terminal domain"/>
    <property type="match status" value="1"/>
</dbReference>
<organism evidence="1 2">
    <name type="scientific">Microbotryum intermedium</name>
    <dbReference type="NCBI Taxonomy" id="269621"/>
    <lineage>
        <taxon>Eukaryota</taxon>
        <taxon>Fungi</taxon>
        <taxon>Dikarya</taxon>
        <taxon>Basidiomycota</taxon>
        <taxon>Pucciniomycotina</taxon>
        <taxon>Microbotryomycetes</taxon>
        <taxon>Microbotryales</taxon>
        <taxon>Microbotryaceae</taxon>
        <taxon>Microbotryum</taxon>
    </lineage>
</organism>
<sequence length="108" mass="11962">MSSHTKRTEFYLFGHQISHSASPAFHNEIFSALDLSQHRYQLHDTKHPQNEPNSRMLEVDAGWHGVQGVESMIQQGDDFSFAASNKAAHGCSQVLPLLSKASAKGLET</sequence>
<proteinExistence type="predicted"/>
<reference evidence="2" key="1">
    <citation type="submission" date="2016-09" db="EMBL/GenBank/DDBJ databases">
        <authorList>
            <person name="Jeantristanb JTB J.-T."/>
            <person name="Ricardo R."/>
        </authorList>
    </citation>
    <scope>NUCLEOTIDE SEQUENCE [LARGE SCALE GENOMIC DNA]</scope>
</reference>
<dbReference type="STRING" id="269621.A0A238F7X8"/>
<dbReference type="InterPro" id="IPR046346">
    <property type="entry name" value="Aminoacid_DH-like_N_sf"/>
</dbReference>
<dbReference type="Proteomes" id="UP000198372">
    <property type="component" value="Unassembled WGS sequence"/>
</dbReference>
<dbReference type="EMBL" id="FMSP01000001">
    <property type="protein sequence ID" value="SCV67186.1"/>
    <property type="molecule type" value="Genomic_DNA"/>
</dbReference>
<keyword evidence="2" id="KW-1185">Reference proteome</keyword>
<protein>
    <submittedName>
        <fullName evidence="1">BQ2448_5832 protein</fullName>
    </submittedName>
</protein>
<dbReference type="Gene3D" id="3.40.50.10860">
    <property type="entry name" value="Leucine Dehydrogenase, chain A, domain 1"/>
    <property type="match status" value="1"/>
</dbReference>